<evidence type="ECO:0000256" key="6">
    <source>
        <dbReference type="ARBA" id="ARBA00022759"/>
    </source>
</evidence>
<dbReference type="EC" id="3.1.26.4" evidence="3"/>
<reference evidence="9" key="1">
    <citation type="journal article" date="2014" name="Front. Microbiol.">
        <title>High frequency of phylogenetically diverse reductive dehalogenase-homologous genes in deep subseafloor sedimentary metagenomes.</title>
        <authorList>
            <person name="Kawai M."/>
            <person name="Futagami T."/>
            <person name="Toyoda A."/>
            <person name="Takaki Y."/>
            <person name="Nishi S."/>
            <person name="Hori S."/>
            <person name="Arai W."/>
            <person name="Tsubouchi T."/>
            <person name="Morono Y."/>
            <person name="Uchiyama I."/>
            <person name="Ito T."/>
            <person name="Fujiyama A."/>
            <person name="Inagaki F."/>
            <person name="Takami H."/>
        </authorList>
    </citation>
    <scope>NUCLEOTIDE SEQUENCE</scope>
    <source>
        <strain evidence="9">Expedition CK06-06</strain>
    </source>
</reference>
<evidence type="ECO:0000313" key="9">
    <source>
        <dbReference type="EMBL" id="GAJ12268.1"/>
    </source>
</evidence>
<dbReference type="InterPro" id="IPR012337">
    <property type="entry name" value="RNaseH-like_sf"/>
</dbReference>
<dbReference type="PANTHER" id="PTHR10642:SF26">
    <property type="entry name" value="RIBONUCLEASE H1"/>
    <property type="match status" value="1"/>
</dbReference>
<keyword evidence="6" id="KW-0255">Endonuclease</keyword>
<evidence type="ECO:0000256" key="4">
    <source>
        <dbReference type="ARBA" id="ARBA00022722"/>
    </source>
</evidence>
<proteinExistence type="inferred from homology"/>
<protein>
    <recommendedName>
        <fullName evidence="3">ribonuclease H</fullName>
        <ecNumber evidence="3">3.1.26.4</ecNumber>
    </recommendedName>
</protein>
<organism evidence="9">
    <name type="scientific">marine sediment metagenome</name>
    <dbReference type="NCBI Taxonomy" id="412755"/>
    <lineage>
        <taxon>unclassified sequences</taxon>
        <taxon>metagenomes</taxon>
        <taxon>ecological metagenomes</taxon>
    </lineage>
</organism>
<keyword evidence="4" id="KW-0540">Nuclease</keyword>
<dbReference type="PANTHER" id="PTHR10642">
    <property type="entry name" value="RIBONUCLEASE H1"/>
    <property type="match status" value="1"/>
</dbReference>
<dbReference type="AlphaFoldDB" id="X1U3V6"/>
<evidence type="ECO:0000259" key="8">
    <source>
        <dbReference type="PROSITE" id="PS50879"/>
    </source>
</evidence>
<feature type="domain" description="RNase H type-1" evidence="8">
    <location>
        <begin position="3"/>
        <end position="129"/>
    </location>
</feature>
<accession>X1U3V6</accession>
<dbReference type="PROSITE" id="PS50879">
    <property type="entry name" value="RNASE_H_1"/>
    <property type="match status" value="1"/>
</dbReference>
<dbReference type="InterPro" id="IPR002156">
    <property type="entry name" value="RNaseH_domain"/>
</dbReference>
<dbReference type="GO" id="GO:0046872">
    <property type="term" value="F:metal ion binding"/>
    <property type="evidence" value="ECO:0007669"/>
    <property type="project" value="UniProtKB-KW"/>
</dbReference>
<sequence length="129" mass="14647">MIIENAINIYTDGSSFSRPRLGGIGIRLVIINSLGQEEVEDISLAGYAAATNNQMELYACIKGLKEAMRHPAFDSFGRIAIHSDSQYVIENYKRAFYVWSKNKWFNYQGKPVDNATLWKELLHTELNGK</sequence>
<evidence type="ECO:0000256" key="7">
    <source>
        <dbReference type="ARBA" id="ARBA00022801"/>
    </source>
</evidence>
<dbReference type="GO" id="GO:0043137">
    <property type="term" value="P:DNA replication, removal of RNA primer"/>
    <property type="evidence" value="ECO:0007669"/>
    <property type="project" value="TreeGrafter"/>
</dbReference>
<dbReference type="Pfam" id="PF00075">
    <property type="entry name" value="RNase_H"/>
    <property type="match status" value="1"/>
</dbReference>
<dbReference type="GO" id="GO:0003676">
    <property type="term" value="F:nucleic acid binding"/>
    <property type="evidence" value="ECO:0007669"/>
    <property type="project" value="InterPro"/>
</dbReference>
<keyword evidence="7" id="KW-0378">Hydrolase</keyword>
<comment type="catalytic activity">
    <reaction evidence="1">
        <text>Endonucleolytic cleavage to 5'-phosphomonoester.</text>
        <dbReference type="EC" id="3.1.26.4"/>
    </reaction>
</comment>
<dbReference type="Gene3D" id="3.30.420.10">
    <property type="entry name" value="Ribonuclease H-like superfamily/Ribonuclease H"/>
    <property type="match status" value="1"/>
</dbReference>
<evidence type="ECO:0000256" key="3">
    <source>
        <dbReference type="ARBA" id="ARBA00012180"/>
    </source>
</evidence>
<gene>
    <name evidence="9" type="ORF">S12H4_42166</name>
</gene>
<dbReference type="InterPro" id="IPR036397">
    <property type="entry name" value="RNaseH_sf"/>
</dbReference>
<evidence type="ECO:0000256" key="1">
    <source>
        <dbReference type="ARBA" id="ARBA00000077"/>
    </source>
</evidence>
<dbReference type="EMBL" id="BARW01025774">
    <property type="protein sequence ID" value="GAJ12268.1"/>
    <property type="molecule type" value="Genomic_DNA"/>
</dbReference>
<comment type="caution">
    <text evidence="9">The sequence shown here is derived from an EMBL/GenBank/DDBJ whole genome shotgun (WGS) entry which is preliminary data.</text>
</comment>
<name>X1U3V6_9ZZZZ</name>
<evidence type="ECO:0000256" key="5">
    <source>
        <dbReference type="ARBA" id="ARBA00022723"/>
    </source>
</evidence>
<evidence type="ECO:0000256" key="2">
    <source>
        <dbReference type="ARBA" id="ARBA00005300"/>
    </source>
</evidence>
<dbReference type="GO" id="GO:0004523">
    <property type="term" value="F:RNA-DNA hybrid ribonuclease activity"/>
    <property type="evidence" value="ECO:0007669"/>
    <property type="project" value="UniProtKB-EC"/>
</dbReference>
<dbReference type="SUPFAM" id="SSF53098">
    <property type="entry name" value="Ribonuclease H-like"/>
    <property type="match status" value="1"/>
</dbReference>
<comment type="similarity">
    <text evidence="2">Belongs to the RNase H family.</text>
</comment>
<dbReference type="InterPro" id="IPR050092">
    <property type="entry name" value="RNase_H"/>
</dbReference>
<keyword evidence="5" id="KW-0479">Metal-binding</keyword>